<keyword evidence="3" id="KW-0804">Transcription</keyword>
<comment type="caution">
    <text evidence="6">The sequence shown here is derived from an EMBL/GenBank/DDBJ whole genome shotgun (WGS) entry which is preliminary data.</text>
</comment>
<dbReference type="GO" id="GO:0003677">
    <property type="term" value="F:DNA binding"/>
    <property type="evidence" value="ECO:0007669"/>
    <property type="project" value="UniProtKB-UniRule"/>
</dbReference>
<dbReference type="Gene3D" id="1.10.357.10">
    <property type="entry name" value="Tetracycline Repressor, domain 2"/>
    <property type="match status" value="1"/>
</dbReference>
<evidence type="ECO:0000313" key="7">
    <source>
        <dbReference type="Proteomes" id="UP000487268"/>
    </source>
</evidence>
<evidence type="ECO:0000259" key="5">
    <source>
        <dbReference type="PROSITE" id="PS50977"/>
    </source>
</evidence>
<keyword evidence="2 4" id="KW-0238">DNA-binding</keyword>
<dbReference type="PANTHER" id="PTHR47506:SF1">
    <property type="entry name" value="HTH-TYPE TRANSCRIPTIONAL REGULATOR YJDC"/>
    <property type="match status" value="1"/>
</dbReference>
<dbReference type="SUPFAM" id="SSF48498">
    <property type="entry name" value="Tetracyclin repressor-like, C-terminal domain"/>
    <property type="match status" value="1"/>
</dbReference>
<dbReference type="Pfam" id="PF00440">
    <property type="entry name" value="TetR_N"/>
    <property type="match status" value="1"/>
</dbReference>
<reference evidence="6 7" key="1">
    <citation type="submission" date="2019-10" db="EMBL/GenBank/DDBJ databases">
        <title>Actinomadura rubteroloni sp. nov. and Actinomadura macrotermitis sp. nov., isolated from the gut of fungus growing-termite Macrotermes natalensis.</title>
        <authorList>
            <person name="Benndorf R."/>
            <person name="Martin K."/>
            <person name="Kuefner M."/>
            <person name="De Beer W."/>
            <person name="Kaster A.-K."/>
            <person name="Vollmers J."/>
            <person name="Poulsen M."/>
            <person name="Beemelmanns C."/>
        </authorList>
    </citation>
    <scope>NUCLEOTIDE SEQUENCE [LARGE SCALE GENOMIC DNA]</scope>
    <source>
        <strain evidence="6 7">RB68</strain>
    </source>
</reference>
<feature type="DNA-binding region" description="H-T-H motif" evidence="4">
    <location>
        <begin position="31"/>
        <end position="50"/>
    </location>
</feature>
<dbReference type="Pfam" id="PF16925">
    <property type="entry name" value="TetR_C_13"/>
    <property type="match status" value="1"/>
</dbReference>
<accession>A0A7K0C5J2</accession>
<dbReference type="PANTHER" id="PTHR47506">
    <property type="entry name" value="TRANSCRIPTIONAL REGULATORY PROTEIN"/>
    <property type="match status" value="1"/>
</dbReference>
<sequence>MNDPDKASAPRQRLLDTAVRLFYAEGVHAVGVDRLVTEAGVTRATFYRHFPTKNDLVLAYVAHHDRVIRTIVTADVQGKAPDEALTAIFTGLSAYACSPGFRGCPFINVAAEYPDPADPVRAAVGAHRAWLRGTLHDLLAAAGHQEPAVAAQTLLSLRDGILVGGYLDDPATVGAAIRQAVQATLAAPPRA</sequence>
<organism evidence="6 7">
    <name type="scientific">Actinomadura macrotermitis</name>
    <dbReference type="NCBI Taxonomy" id="2585200"/>
    <lineage>
        <taxon>Bacteria</taxon>
        <taxon>Bacillati</taxon>
        <taxon>Actinomycetota</taxon>
        <taxon>Actinomycetes</taxon>
        <taxon>Streptosporangiales</taxon>
        <taxon>Thermomonosporaceae</taxon>
        <taxon>Actinomadura</taxon>
    </lineage>
</organism>
<proteinExistence type="predicted"/>
<keyword evidence="1" id="KW-0805">Transcription regulation</keyword>
<dbReference type="AlphaFoldDB" id="A0A7K0C5J2"/>
<dbReference type="Proteomes" id="UP000487268">
    <property type="component" value="Unassembled WGS sequence"/>
</dbReference>
<name>A0A7K0C5J2_9ACTN</name>
<evidence type="ECO:0000256" key="2">
    <source>
        <dbReference type="ARBA" id="ARBA00023125"/>
    </source>
</evidence>
<dbReference type="SUPFAM" id="SSF46689">
    <property type="entry name" value="Homeodomain-like"/>
    <property type="match status" value="1"/>
</dbReference>
<dbReference type="InterPro" id="IPR001647">
    <property type="entry name" value="HTH_TetR"/>
</dbReference>
<protein>
    <recommendedName>
        <fullName evidence="5">HTH tetR-type domain-containing protein</fullName>
    </recommendedName>
</protein>
<dbReference type="PRINTS" id="PR00455">
    <property type="entry name" value="HTHTETR"/>
</dbReference>
<evidence type="ECO:0000256" key="3">
    <source>
        <dbReference type="ARBA" id="ARBA00023163"/>
    </source>
</evidence>
<evidence type="ECO:0000256" key="1">
    <source>
        <dbReference type="ARBA" id="ARBA00023015"/>
    </source>
</evidence>
<feature type="domain" description="HTH tetR-type" evidence="5">
    <location>
        <begin position="8"/>
        <end position="68"/>
    </location>
</feature>
<dbReference type="PROSITE" id="PS50977">
    <property type="entry name" value="HTH_TETR_2"/>
    <property type="match status" value="1"/>
</dbReference>
<dbReference type="InterPro" id="IPR036271">
    <property type="entry name" value="Tet_transcr_reg_TetR-rel_C_sf"/>
</dbReference>
<dbReference type="EMBL" id="WEGH01000004">
    <property type="protein sequence ID" value="MQY08094.1"/>
    <property type="molecule type" value="Genomic_DNA"/>
</dbReference>
<keyword evidence="7" id="KW-1185">Reference proteome</keyword>
<dbReference type="InterPro" id="IPR009057">
    <property type="entry name" value="Homeodomain-like_sf"/>
</dbReference>
<dbReference type="RefSeq" id="WP_207709876.1">
    <property type="nucleotide sequence ID" value="NZ_WEGH01000004.1"/>
</dbReference>
<evidence type="ECO:0000256" key="4">
    <source>
        <dbReference type="PROSITE-ProRule" id="PRU00335"/>
    </source>
</evidence>
<evidence type="ECO:0000313" key="6">
    <source>
        <dbReference type="EMBL" id="MQY08094.1"/>
    </source>
</evidence>
<dbReference type="InterPro" id="IPR011075">
    <property type="entry name" value="TetR_C"/>
</dbReference>
<gene>
    <name evidence="6" type="ORF">ACRB68_62000</name>
</gene>